<dbReference type="PANTHER" id="PTHR28037">
    <property type="entry name" value="ALCOHOL O-ACETYLTRANSFERASE 1-RELATED"/>
    <property type="match status" value="1"/>
</dbReference>
<organism evidence="1 2">
    <name type="scientific">Entomortierella chlamydospora</name>
    <dbReference type="NCBI Taxonomy" id="101097"/>
    <lineage>
        <taxon>Eukaryota</taxon>
        <taxon>Fungi</taxon>
        <taxon>Fungi incertae sedis</taxon>
        <taxon>Mucoromycota</taxon>
        <taxon>Mortierellomycotina</taxon>
        <taxon>Mortierellomycetes</taxon>
        <taxon>Mortierellales</taxon>
        <taxon>Mortierellaceae</taxon>
        <taxon>Entomortierella</taxon>
    </lineage>
</organism>
<dbReference type="InterPro" id="IPR052058">
    <property type="entry name" value="Alcohol_O-acetyltransferase"/>
</dbReference>
<feature type="non-terminal residue" evidence="1">
    <location>
        <position position="280"/>
    </location>
</feature>
<protein>
    <recommendedName>
        <fullName evidence="3">Alcohol acetyltransferase</fullName>
    </recommendedName>
</protein>
<dbReference type="PANTHER" id="PTHR28037:SF1">
    <property type="entry name" value="ALCOHOL O-ACETYLTRANSFERASE 1-RELATED"/>
    <property type="match status" value="1"/>
</dbReference>
<dbReference type="InterPro" id="IPR023213">
    <property type="entry name" value="CAT-like_dom_sf"/>
</dbReference>
<dbReference type="Proteomes" id="UP000703661">
    <property type="component" value="Unassembled WGS sequence"/>
</dbReference>
<dbReference type="Gene3D" id="3.30.559.10">
    <property type="entry name" value="Chloramphenicol acetyltransferase-like domain"/>
    <property type="match status" value="1"/>
</dbReference>
<proteinExistence type="predicted"/>
<evidence type="ECO:0000313" key="1">
    <source>
        <dbReference type="EMBL" id="KAF9999947.1"/>
    </source>
</evidence>
<dbReference type="EMBL" id="JAAAID010003191">
    <property type="protein sequence ID" value="KAF9999947.1"/>
    <property type="molecule type" value="Genomic_DNA"/>
</dbReference>
<dbReference type="Pfam" id="PF07247">
    <property type="entry name" value="AATase"/>
    <property type="match status" value="1"/>
</dbReference>
<dbReference type="InterPro" id="IPR010828">
    <property type="entry name" value="Atf2/Sli1-like"/>
</dbReference>
<comment type="caution">
    <text evidence="1">The sequence shown here is derived from an EMBL/GenBank/DDBJ whole genome shotgun (WGS) entry which is preliminary data.</text>
</comment>
<reference evidence="1" key="1">
    <citation type="journal article" date="2020" name="Fungal Divers.">
        <title>Resolving the Mortierellaceae phylogeny through synthesis of multi-gene phylogenetics and phylogenomics.</title>
        <authorList>
            <person name="Vandepol N."/>
            <person name="Liber J."/>
            <person name="Desiro A."/>
            <person name="Na H."/>
            <person name="Kennedy M."/>
            <person name="Barry K."/>
            <person name="Grigoriev I.V."/>
            <person name="Miller A.N."/>
            <person name="O'Donnell K."/>
            <person name="Stajich J.E."/>
            <person name="Bonito G."/>
        </authorList>
    </citation>
    <scope>NUCLEOTIDE SEQUENCE</scope>
    <source>
        <strain evidence="1">NRRL 2769</strain>
    </source>
</reference>
<dbReference type="SUPFAM" id="SSF52777">
    <property type="entry name" value="CoA-dependent acyltransferases"/>
    <property type="match status" value="1"/>
</dbReference>
<sequence length="280" mass="31561">MALEVVRPLDLYARYLATYCSVDFFSNFLVAHKIQSTSANFSSWKSPQEWAQLLLHPISYLLDQHPSLALTIGDHLGDNPVYLRLESIDLQQLIRVIPIKTSEEIGRVIEQEHNTPFNLSDNTSPLWRLLISPIEDDNSSFYLSFVFQHSTSDGRSAMAMTEQFFEQLILEPKWTDKTPNLSPCATTKIPITSRKSIPAPIEGRVNCTPSKLKLLTTLAQSLPFVNSVMKIFETKYWAGDFDCSAGAPFKVELTLMQLTGQETSKVIQATKKRSTTVQSV</sequence>
<accession>A0A9P6MHS6</accession>
<evidence type="ECO:0008006" key="3">
    <source>
        <dbReference type="Google" id="ProtNLM"/>
    </source>
</evidence>
<keyword evidence="2" id="KW-1185">Reference proteome</keyword>
<dbReference type="AlphaFoldDB" id="A0A9P6MHS6"/>
<gene>
    <name evidence="1" type="ORF">BGZ80_006464</name>
</gene>
<evidence type="ECO:0000313" key="2">
    <source>
        <dbReference type="Proteomes" id="UP000703661"/>
    </source>
</evidence>
<name>A0A9P6MHS6_9FUNG</name>